<dbReference type="Proteomes" id="UP000234323">
    <property type="component" value="Unassembled WGS sequence"/>
</dbReference>
<dbReference type="EMBL" id="LLXI01002296">
    <property type="protein sequence ID" value="PKY56772.1"/>
    <property type="molecule type" value="Genomic_DNA"/>
</dbReference>
<sequence length="59" mass="7387">MELWKTRLELIVFIETYQDHILHLQYLRNNIIFYNYTLQWLDEILEKINVHLALEVLRN</sequence>
<name>A0A2I1HD15_9GLOM</name>
<organism evidence="1 2">
    <name type="scientific">Rhizophagus irregularis</name>
    <dbReference type="NCBI Taxonomy" id="588596"/>
    <lineage>
        <taxon>Eukaryota</taxon>
        <taxon>Fungi</taxon>
        <taxon>Fungi incertae sedis</taxon>
        <taxon>Mucoromycota</taxon>
        <taxon>Glomeromycotina</taxon>
        <taxon>Glomeromycetes</taxon>
        <taxon>Glomerales</taxon>
        <taxon>Glomeraceae</taxon>
        <taxon>Rhizophagus</taxon>
    </lineage>
</organism>
<evidence type="ECO:0000313" key="1">
    <source>
        <dbReference type="EMBL" id="PKY56772.1"/>
    </source>
</evidence>
<keyword evidence="2" id="KW-1185">Reference proteome</keyword>
<protein>
    <submittedName>
        <fullName evidence="1">Uncharacterized protein</fullName>
    </submittedName>
</protein>
<evidence type="ECO:0000313" key="2">
    <source>
        <dbReference type="Proteomes" id="UP000234323"/>
    </source>
</evidence>
<dbReference type="AlphaFoldDB" id="A0A2I1HD15"/>
<gene>
    <name evidence="1" type="ORF">RhiirA4_477297</name>
</gene>
<accession>A0A2I1HD15</accession>
<reference evidence="1 2" key="1">
    <citation type="submission" date="2015-10" db="EMBL/GenBank/DDBJ databases">
        <title>Genome analyses suggest a sexual origin of heterokaryosis in a supposedly ancient asexual fungus.</title>
        <authorList>
            <person name="Ropars J."/>
            <person name="Sedzielewska K."/>
            <person name="Noel J."/>
            <person name="Charron P."/>
            <person name="Farinelli L."/>
            <person name="Marton T."/>
            <person name="Kruger M."/>
            <person name="Pelin A."/>
            <person name="Brachmann A."/>
            <person name="Corradi N."/>
        </authorList>
    </citation>
    <scope>NUCLEOTIDE SEQUENCE [LARGE SCALE GENOMIC DNA]</scope>
    <source>
        <strain evidence="1 2">A4</strain>
    </source>
</reference>
<proteinExistence type="predicted"/>
<comment type="caution">
    <text evidence="1">The sequence shown here is derived from an EMBL/GenBank/DDBJ whole genome shotgun (WGS) entry which is preliminary data.</text>
</comment>